<dbReference type="RefSeq" id="WP_085581981.1">
    <property type="nucleotide sequence ID" value="NZ_JFKA01000003.1"/>
</dbReference>
<organism evidence="1 2">
    <name type="scientific">Thalassospira mesophila</name>
    <dbReference type="NCBI Taxonomy" id="1293891"/>
    <lineage>
        <taxon>Bacteria</taxon>
        <taxon>Pseudomonadati</taxon>
        <taxon>Pseudomonadota</taxon>
        <taxon>Alphaproteobacteria</taxon>
        <taxon>Rhodospirillales</taxon>
        <taxon>Thalassospiraceae</taxon>
        <taxon>Thalassospira</taxon>
    </lineage>
</organism>
<reference evidence="1 2" key="1">
    <citation type="submission" date="2014-03" db="EMBL/GenBank/DDBJ databases">
        <title>The draft genome sequence of Thalassospira mesophila JCM 18969.</title>
        <authorList>
            <person name="Lai Q."/>
            <person name="Shao Z."/>
        </authorList>
    </citation>
    <scope>NUCLEOTIDE SEQUENCE [LARGE SCALE GENOMIC DNA]</scope>
    <source>
        <strain evidence="1 2">JCM 18969</strain>
    </source>
</reference>
<dbReference type="EMBL" id="JFKA01000003">
    <property type="protein sequence ID" value="OSQ39010.1"/>
    <property type="molecule type" value="Genomic_DNA"/>
</dbReference>
<comment type="caution">
    <text evidence="1">The sequence shown here is derived from an EMBL/GenBank/DDBJ whole genome shotgun (WGS) entry which is preliminary data.</text>
</comment>
<dbReference type="AlphaFoldDB" id="A0A1Y2L194"/>
<keyword evidence="2" id="KW-1185">Reference proteome</keyword>
<dbReference type="OrthoDB" id="7581025at2"/>
<dbReference type="NCBIfam" id="NF047331">
    <property type="entry name" value="phage_HTJ"/>
    <property type="match status" value="1"/>
</dbReference>
<proteinExistence type="predicted"/>
<gene>
    <name evidence="1" type="ORF">TMES_09965</name>
</gene>
<dbReference type="Proteomes" id="UP000193391">
    <property type="component" value="Unassembled WGS sequence"/>
</dbReference>
<protein>
    <submittedName>
        <fullName evidence="1">Uncharacterized protein</fullName>
    </submittedName>
</protein>
<sequence>MAFTQADIDRLKIAMASGTLKVEVDGKSVTYRSIAEMREVLRMMEGDVKGPSARVSQAAFRRP</sequence>
<evidence type="ECO:0000313" key="2">
    <source>
        <dbReference type="Proteomes" id="UP000193391"/>
    </source>
</evidence>
<evidence type="ECO:0000313" key="1">
    <source>
        <dbReference type="EMBL" id="OSQ39010.1"/>
    </source>
</evidence>
<accession>A0A1Y2L194</accession>
<name>A0A1Y2L194_9PROT</name>